<dbReference type="SUPFAM" id="SSF55729">
    <property type="entry name" value="Acyl-CoA N-acyltransferases (Nat)"/>
    <property type="match status" value="1"/>
</dbReference>
<dbReference type="GO" id="GO:0016747">
    <property type="term" value="F:acyltransferase activity, transferring groups other than amino-acyl groups"/>
    <property type="evidence" value="ECO:0007669"/>
    <property type="project" value="InterPro"/>
</dbReference>
<dbReference type="AlphaFoldDB" id="A0A397Q8N1"/>
<dbReference type="Gene3D" id="3.40.630.30">
    <property type="match status" value="1"/>
</dbReference>
<evidence type="ECO:0000313" key="4">
    <source>
        <dbReference type="EMBL" id="RIA56879.1"/>
    </source>
</evidence>
<proteinExistence type="predicted"/>
<evidence type="ECO:0000259" key="3">
    <source>
        <dbReference type="PROSITE" id="PS51186"/>
    </source>
</evidence>
<keyword evidence="2" id="KW-0012">Acyltransferase</keyword>
<comment type="caution">
    <text evidence="4">The sequence shown here is derived from an EMBL/GenBank/DDBJ whole genome shotgun (WGS) entry which is preliminary data.</text>
</comment>
<dbReference type="PANTHER" id="PTHR43877">
    <property type="entry name" value="AMINOALKYLPHOSPHONATE N-ACETYLTRANSFERASE-RELATED-RELATED"/>
    <property type="match status" value="1"/>
</dbReference>
<dbReference type="Pfam" id="PF13673">
    <property type="entry name" value="Acetyltransf_10"/>
    <property type="match status" value="1"/>
</dbReference>
<name>A0A397Q8N1_9HYPH</name>
<sequence length="172" mass="18188">MPFKIRPATPRDEEAVAALLQSSYGTLLADAYDPDVLERALPLLTRPRPGLLASGRYHIAEFAGLGPAGCGGWSLEAPDQPDTPVELATGHLRHFATHPDAVRQGIGASLLERCVAEAKAAGVQRLQCVSTRQAVPFYAALGLRVVGPVPCQLAPDITLAGVSMVLDLRETS</sequence>
<dbReference type="EMBL" id="QXDF01000001">
    <property type="protein sequence ID" value="RIA56879.1"/>
    <property type="molecule type" value="Genomic_DNA"/>
</dbReference>
<dbReference type="InterPro" id="IPR000182">
    <property type="entry name" value="GNAT_dom"/>
</dbReference>
<dbReference type="RefSeq" id="WP_119061632.1">
    <property type="nucleotide sequence ID" value="NZ_QXDF01000001.1"/>
</dbReference>
<dbReference type="InterPro" id="IPR050832">
    <property type="entry name" value="Bact_Acetyltransf"/>
</dbReference>
<evidence type="ECO:0000256" key="2">
    <source>
        <dbReference type="ARBA" id="ARBA00023315"/>
    </source>
</evidence>
<gene>
    <name evidence="4" type="ORF">BXY53_1992</name>
</gene>
<organism evidence="4 5">
    <name type="scientific">Dichotomicrobium thermohalophilum</name>
    <dbReference type="NCBI Taxonomy" id="933063"/>
    <lineage>
        <taxon>Bacteria</taxon>
        <taxon>Pseudomonadati</taxon>
        <taxon>Pseudomonadota</taxon>
        <taxon>Alphaproteobacteria</taxon>
        <taxon>Hyphomicrobiales</taxon>
        <taxon>Hyphomicrobiaceae</taxon>
        <taxon>Dichotomicrobium</taxon>
    </lineage>
</organism>
<dbReference type="PROSITE" id="PS51186">
    <property type="entry name" value="GNAT"/>
    <property type="match status" value="1"/>
</dbReference>
<reference evidence="4 5" key="1">
    <citation type="submission" date="2018-08" db="EMBL/GenBank/DDBJ databases">
        <title>Genomic Encyclopedia of Archaeal and Bacterial Type Strains, Phase II (KMG-II): from individual species to whole genera.</title>
        <authorList>
            <person name="Goeker M."/>
        </authorList>
    </citation>
    <scope>NUCLEOTIDE SEQUENCE [LARGE SCALE GENOMIC DNA]</scope>
    <source>
        <strain evidence="4 5">DSM 5002</strain>
    </source>
</reference>
<dbReference type="OrthoDB" id="118465at2"/>
<dbReference type="InterPro" id="IPR016181">
    <property type="entry name" value="Acyl_CoA_acyltransferase"/>
</dbReference>
<evidence type="ECO:0000256" key="1">
    <source>
        <dbReference type="ARBA" id="ARBA00022679"/>
    </source>
</evidence>
<protein>
    <submittedName>
        <fullName evidence="4">N-acetylglutamate synthase-like GNAT family acetyltransferase</fullName>
    </submittedName>
</protein>
<feature type="domain" description="N-acetyltransferase" evidence="3">
    <location>
        <begin position="3"/>
        <end position="169"/>
    </location>
</feature>
<keyword evidence="5" id="KW-1185">Reference proteome</keyword>
<dbReference type="CDD" id="cd04301">
    <property type="entry name" value="NAT_SF"/>
    <property type="match status" value="1"/>
</dbReference>
<keyword evidence="1 4" id="KW-0808">Transferase</keyword>
<dbReference type="Proteomes" id="UP000266273">
    <property type="component" value="Unassembled WGS sequence"/>
</dbReference>
<evidence type="ECO:0000313" key="5">
    <source>
        <dbReference type="Proteomes" id="UP000266273"/>
    </source>
</evidence>
<accession>A0A397Q8N1</accession>